<reference evidence="1" key="1">
    <citation type="journal article" date="2015" name="Nature">
        <title>Complex archaea that bridge the gap between prokaryotes and eukaryotes.</title>
        <authorList>
            <person name="Spang A."/>
            <person name="Saw J.H."/>
            <person name="Jorgensen S.L."/>
            <person name="Zaremba-Niedzwiedzka K."/>
            <person name="Martijn J."/>
            <person name="Lind A.E."/>
            <person name="van Eijk R."/>
            <person name="Schleper C."/>
            <person name="Guy L."/>
            <person name="Ettema T.J."/>
        </authorList>
    </citation>
    <scope>NUCLEOTIDE SEQUENCE</scope>
</reference>
<comment type="caution">
    <text evidence="1">The sequence shown here is derived from an EMBL/GenBank/DDBJ whole genome shotgun (WGS) entry which is preliminary data.</text>
</comment>
<evidence type="ECO:0000313" key="1">
    <source>
        <dbReference type="EMBL" id="KKN06137.1"/>
    </source>
</evidence>
<proteinExistence type="predicted"/>
<gene>
    <name evidence="1" type="ORF">LCGC14_1080400</name>
</gene>
<dbReference type="EMBL" id="LAZR01004724">
    <property type="protein sequence ID" value="KKN06137.1"/>
    <property type="molecule type" value="Genomic_DNA"/>
</dbReference>
<accession>A0A0F9N319</accession>
<name>A0A0F9N319_9ZZZZ</name>
<protein>
    <submittedName>
        <fullName evidence="1">Uncharacterized protein</fullName>
    </submittedName>
</protein>
<dbReference type="AlphaFoldDB" id="A0A0F9N319"/>
<sequence>MSWRTPLTINADRDGLRVRVQIRVLDRSTLTTDEAREVKLGIADAVMEQIAGQRYLQAALATQTVTGAKA</sequence>
<organism evidence="1">
    <name type="scientific">marine sediment metagenome</name>
    <dbReference type="NCBI Taxonomy" id="412755"/>
    <lineage>
        <taxon>unclassified sequences</taxon>
        <taxon>metagenomes</taxon>
        <taxon>ecological metagenomes</taxon>
    </lineage>
</organism>